<dbReference type="EMBL" id="CP001737">
    <property type="protein sequence ID" value="ACV76502.1"/>
    <property type="molecule type" value="Genomic_DNA"/>
</dbReference>
<evidence type="ECO:0000313" key="8">
    <source>
        <dbReference type="EMBL" id="ACV76502.1"/>
    </source>
</evidence>
<dbReference type="GO" id="GO:0016020">
    <property type="term" value="C:membrane"/>
    <property type="evidence" value="ECO:0007669"/>
    <property type="project" value="UniProtKB-SubCell"/>
</dbReference>
<protein>
    <submittedName>
        <fullName evidence="8">Cation diffusion facilitator family transporter</fullName>
    </submittedName>
</protein>
<dbReference type="Pfam" id="PF01545">
    <property type="entry name" value="Cation_efflux"/>
    <property type="match status" value="1"/>
</dbReference>
<dbReference type="SUPFAM" id="SSF161111">
    <property type="entry name" value="Cation efflux protein transmembrane domain-like"/>
    <property type="match status" value="1"/>
</dbReference>
<sequence>MSAHGAGPGEHPPVVALGDAFTGEKSESTLTVLIAFGANFLVAVAKTWAAALTGSASMVAEAAHSWADTGNEIFLMIANRRARRPADPTHPLGYGREAYVWSMFAALGLFVAGSAVSITHGLHELFDPEPATDFVIGYLVLGLSFLLEGTSFLQSVRQARREAATVHRDVIAHVLATSDPTLRAVFAEDAAALTGLVIAATGLGLHQATGSATPDAIGSILVGVLLGVVAIVLIDRNRQFLVGMQVSEPVRVAIVQALRALPEVSRVTALRVEFIGPRQLYLVADVDLTGEDPEPVLALRLRALEARIRESPAVVDCTLSPSAPDEPDL</sequence>
<comment type="subcellular location">
    <subcellularLocation>
        <location evidence="1">Membrane</location>
        <topology evidence="1">Multi-pass membrane protein</topology>
    </subcellularLocation>
</comment>
<dbReference type="Gene3D" id="1.20.1510.10">
    <property type="entry name" value="Cation efflux protein transmembrane domain"/>
    <property type="match status" value="1"/>
</dbReference>
<dbReference type="OrthoDB" id="9806522at2"/>
<dbReference type="HOGENOM" id="CLU_021126_0_0_11"/>
<evidence type="ECO:0000256" key="3">
    <source>
        <dbReference type="ARBA" id="ARBA00022692"/>
    </source>
</evidence>
<feature type="transmembrane region" description="Helical" evidence="6">
    <location>
        <begin position="98"/>
        <end position="122"/>
    </location>
</feature>
<name>C8XIR5_NAKMY</name>
<evidence type="ECO:0000313" key="9">
    <source>
        <dbReference type="Proteomes" id="UP000002218"/>
    </source>
</evidence>
<reference evidence="9" key="1">
    <citation type="submission" date="2009-09" db="EMBL/GenBank/DDBJ databases">
        <title>The complete genome of Nakamurella multipartita DSM 44233.</title>
        <authorList>
            <consortium name="US DOE Joint Genome Institute (JGI-PGF)"/>
            <person name="Lucas S."/>
            <person name="Copeland A."/>
            <person name="Lapidus A."/>
            <person name="Glavina del Rio T."/>
            <person name="Dalin E."/>
            <person name="Tice H."/>
            <person name="Bruce D."/>
            <person name="Goodwin L."/>
            <person name="Pitluck S."/>
            <person name="Kyrpides N."/>
            <person name="Mavromatis K."/>
            <person name="Ivanova N."/>
            <person name="Ovchinnikova G."/>
            <person name="Sims D."/>
            <person name="Meincke L."/>
            <person name="Brettin T."/>
            <person name="Detter J.C."/>
            <person name="Han C."/>
            <person name="Larimer F."/>
            <person name="Land M."/>
            <person name="Hauser L."/>
            <person name="Markowitz V."/>
            <person name="Cheng J.-F."/>
            <person name="Hugenholtz P."/>
            <person name="Woyke T."/>
            <person name="Wu D."/>
            <person name="Klenk H.-P."/>
            <person name="Eisen J.A."/>
        </authorList>
    </citation>
    <scope>NUCLEOTIDE SEQUENCE [LARGE SCALE GENOMIC DNA]</scope>
    <source>
        <strain evidence="9">ATCC 700099 / DSM 44233 / CIP 104796 / JCM 9543 / NBRC 105858 / Y-104</strain>
    </source>
</reference>
<keyword evidence="2" id="KW-0813">Transport</keyword>
<dbReference type="InterPro" id="IPR027469">
    <property type="entry name" value="Cation_efflux_TMD_sf"/>
</dbReference>
<keyword evidence="4 6" id="KW-1133">Transmembrane helix</keyword>
<dbReference type="PANTHER" id="PTHR13414:SF9">
    <property type="entry name" value="PROTON-COUPLED ZINC ANTIPORTER SLC30A9, MITOCHONDRIAL"/>
    <property type="match status" value="1"/>
</dbReference>
<keyword evidence="3 6" id="KW-0812">Transmembrane</keyword>
<dbReference type="InParanoid" id="C8XIR5"/>
<evidence type="ECO:0000256" key="1">
    <source>
        <dbReference type="ARBA" id="ARBA00004141"/>
    </source>
</evidence>
<dbReference type="InterPro" id="IPR040177">
    <property type="entry name" value="SLC30A9"/>
</dbReference>
<dbReference type="STRING" id="479431.Namu_0065"/>
<feature type="transmembrane region" description="Helical" evidence="6">
    <location>
        <begin position="216"/>
        <end position="234"/>
    </location>
</feature>
<evidence type="ECO:0000256" key="6">
    <source>
        <dbReference type="SAM" id="Phobius"/>
    </source>
</evidence>
<accession>C8XIR5</accession>
<feature type="domain" description="Cation efflux protein transmembrane" evidence="7">
    <location>
        <begin position="32"/>
        <end position="234"/>
    </location>
</feature>
<organism evidence="8 9">
    <name type="scientific">Nakamurella multipartita (strain ATCC 700099 / DSM 44233 / CIP 104796 / JCM 9543 / NBRC 105858 / Y-104)</name>
    <name type="common">Microsphaera multipartita</name>
    <dbReference type="NCBI Taxonomy" id="479431"/>
    <lineage>
        <taxon>Bacteria</taxon>
        <taxon>Bacillati</taxon>
        <taxon>Actinomycetota</taxon>
        <taxon>Actinomycetes</taxon>
        <taxon>Nakamurellales</taxon>
        <taxon>Nakamurellaceae</taxon>
        <taxon>Nakamurella</taxon>
    </lineage>
</organism>
<dbReference type="InterPro" id="IPR002524">
    <property type="entry name" value="Cation_efflux"/>
</dbReference>
<proteinExistence type="predicted"/>
<dbReference type="PANTHER" id="PTHR13414">
    <property type="entry name" value="HUEL-CATION TRANSPORTER"/>
    <property type="match status" value="1"/>
</dbReference>
<dbReference type="InterPro" id="IPR058533">
    <property type="entry name" value="Cation_efflux_TM"/>
</dbReference>
<dbReference type="GO" id="GO:0008324">
    <property type="term" value="F:monoatomic cation transmembrane transporter activity"/>
    <property type="evidence" value="ECO:0007669"/>
    <property type="project" value="InterPro"/>
</dbReference>
<feature type="transmembrane region" description="Helical" evidence="6">
    <location>
        <begin position="190"/>
        <end position="210"/>
    </location>
</feature>
<keyword evidence="5 6" id="KW-0472">Membrane</keyword>
<evidence type="ECO:0000256" key="4">
    <source>
        <dbReference type="ARBA" id="ARBA00022989"/>
    </source>
</evidence>
<keyword evidence="9" id="KW-1185">Reference proteome</keyword>
<dbReference type="AlphaFoldDB" id="C8XIR5"/>
<evidence type="ECO:0000256" key="2">
    <source>
        <dbReference type="ARBA" id="ARBA00022448"/>
    </source>
</evidence>
<dbReference type="GO" id="GO:0006882">
    <property type="term" value="P:intracellular zinc ion homeostasis"/>
    <property type="evidence" value="ECO:0007669"/>
    <property type="project" value="TreeGrafter"/>
</dbReference>
<dbReference type="eggNOG" id="COG0053">
    <property type="taxonomic scope" value="Bacteria"/>
</dbReference>
<evidence type="ECO:0000256" key="5">
    <source>
        <dbReference type="ARBA" id="ARBA00023136"/>
    </source>
</evidence>
<reference evidence="8 9" key="2">
    <citation type="journal article" date="2010" name="Stand. Genomic Sci.">
        <title>Complete genome sequence of Nakamurella multipartita type strain (Y-104).</title>
        <authorList>
            <person name="Tice H."/>
            <person name="Mayilraj S."/>
            <person name="Sims D."/>
            <person name="Lapidus A."/>
            <person name="Nolan M."/>
            <person name="Lucas S."/>
            <person name="Glavina Del Rio T."/>
            <person name="Copeland A."/>
            <person name="Cheng J.F."/>
            <person name="Meincke L."/>
            <person name="Bruce D."/>
            <person name="Goodwin L."/>
            <person name="Pitluck S."/>
            <person name="Ivanova N."/>
            <person name="Mavromatis K."/>
            <person name="Ovchinnikova G."/>
            <person name="Pati A."/>
            <person name="Chen A."/>
            <person name="Palaniappan K."/>
            <person name="Land M."/>
            <person name="Hauser L."/>
            <person name="Chang Y.J."/>
            <person name="Jeffries C.D."/>
            <person name="Detter J.C."/>
            <person name="Brettin T."/>
            <person name="Rohde M."/>
            <person name="Goker M."/>
            <person name="Bristow J."/>
            <person name="Eisen J.A."/>
            <person name="Markowitz V."/>
            <person name="Hugenholtz P."/>
            <person name="Kyrpides N.C."/>
            <person name="Klenk H.P."/>
            <person name="Chen F."/>
        </authorList>
    </citation>
    <scope>NUCLEOTIDE SEQUENCE [LARGE SCALE GENOMIC DNA]</scope>
    <source>
        <strain evidence="9">ATCC 700099 / DSM 44233 / CIP 104796 / JCM 9543 / NBRC 105858 / Y-104</strain>
    </source>
</reference>
<evidence type="ECO:0000259" key="7">
    <source>
        <dbReference type="Pfam" id="PF01545"/>
    </source>
</evidence>
<dbReference type="GO" id="GO:0006829">
    <property type="term" value="P:zinc ion transport"/>
    <property type="evidence" value="ECO:0007669"/>
    <property type="project" value="InterPro"/>
</dbReference>
<dbReference type="RefSeq" id="WP_012813977.1">
    <property type="nucleotide sequence ID" value="NC_013235.1"/>
</dbReference>
<dbReference type="NCBIfam" id="TIGR01297">
    <property type="entry name" value="CDF"/>
    <property type="match status" value="1"/>
</dbReference>
<feature type="transmembrane region" description="Helical" evidence="6">
    <location>
        <begin position="134"/>
        <end position="153"/>
    </location>
</feature>
<dbReference type="KEGG" id="nml:Namu_0065"/>
<dbReference type="Proteomes" id="UP000002218">
    <property type="component" value="Chromosome"/>
</dbReference>
<gene>
    <name evidence="8" type="ordered locus">Namu_0065</name>
</gene>